<evidence type="ECO:0000313" key="8">
    <source>
        <dbReference type="EMBL" id="NDY81687.1"/>
    </source>
</evidence>
<feature type="transmembrane region" description="Helical" evidence="7">
    <location>
        <begin position="127"/>
        <end position="147"/>
    </location>
</feature>
<dbReference type="EMBL" id="JAAGRN010000001">
    <property type="protein sequence ID" value="NDY81687.1"/>
    <property type="molecule type" value="Genomic_DNA"/>
</dbReference>
<dbReference type="GO" id="GO:0055085">
    <property type="term" value="P:transmembrane transport"/>
    <property type="evidence" value="ECO:0007669"/>
    <property type="project" value="InterPro"/>
</dbReference>
<feature type="transmembrane region" description="Helical" evidence="7">
    <location>
        <begin position="63"/>
        <end position="83"/>
    </location>
</feature>
<dbReference type="GO" id="GO:0016020">
    <property type="term" value="C:membrane"/>
    <property type="evidence" value="ECO:0007669"/>
    <property type="project" value="UniProtKB-SubCell"/>
</dbReference>
<keyword evidence="6 7" id="KW-0472">Membrane</keyword>
<feature type="transmembrane region" description="Helical" evidence="7">
    <location>
        <begin position="38"/>
        <end position="57"/>
    </location>
</feature>
<evidence type="ECO:0000256" key="6">
    <source>
        <dbReference type="ARBA" id="ARBA00023136"/>
    </source>
</evidence>
<evidence type="ECO:0000256" key="1">
    <source>
        <dbReference type="ARBA" id="ARBA00004141"/>
    </source>
</evidence>
<feature type="transmembrane region" description="Helical" evidence="7">
    <location>
        <begin position="7"/>
        <end position="26"/>
    </location>
</feature>
<keyword evidence="4 7" id="KW-0812">Transmembrane</keyword>
<dbReference type="Pfam" id="PF03547">
    <property type="entry name" value="Mem_trans"/>
    <property type="match status" value="1"/>
</dbReference>
<dbReference type="PANTHER" id="PTHR36838">
    <property type="entry name" value="AUXIN EFFLUX CARRIER FAMILY PROTEIN"/>
    <property type="match status" value="1"/>
</dbReference>
<keyword evidence="3" id="KW-1003">Cell membrane</keyword>
<evidence type="ECO:0000256" key="5">
    <source>
        <dbReference type="ARBA" id="ARBA00022989"/>
    </source>
</evidence>
<reference evidence="8" key="1">
    <citation type="submission" date="2020-02" db="EMBL/GenBank/DDBJ databases">
        <authorList>
            <person name="Chen W.-M."/>
        </authorList>
    </citation>
    <scope>NUCLEOTIDE SEQUENCE</scope>
    <source>
        <strain evidence="8">NBD-18</strain>
    </source>
</reference>
<sequence>MAPVIDAVFPIFALILTGWLCARFKLLSALSMEGLNKFVIYLALPSQLFYAMAHARLTDLAQPGFFLSFGISIFTTAGVQAYLSRHSPQHPVDRMIDCMTSGYSNCGFMGIPLCLMIFGSASLGPSIIATLFTVSLLFAVTIAFIELQRNRDGNVLKTLLKILAAMLRNPLLIAPLLGVAISASPWSLPVSVDRYFNLLGEAATPCALISIGLFLAQSSKSVAGDGVYRIVALKLILQPLIAAFCVLFIFDMPSMWALIAILMAALPVGTGPFMMANLYARDASSSARAILLSTVLSVMTISALTAWVTSRIE</sequence>
<feature type="transmembrane region" description="Helical" evidence="7">
    <location>
        <begin position="256"/>
        <end position="278"/>
    </location>
</feature>
<proteinExistence type="predicted"/>
<evidence type="ECO:0000256" key="2">
    <source>
        <dbReference type="ARBA" id="ARBA00022448"/>
    </source>
</evidence>
<protein>
    <submittedName>
        <fullName evidence="8">AEC family transporter</fullName>
    </submittedName>
</protein>
<dbReference type="PANTHER" id="PTHR36838:SF3">
    <property type="entry name" value="TRANSPORTER AUXIN EFFLUX CARRIER EC FAMILY"/>
    <property type="match status" value="1"/>
</dbReference>
<keyword evidence="5 7" id="KW-1133">Transmembrane helix</keyword>
<evidence type="ECO:0000256" key="3">
    <source>
        <dbReference type="ARBA" id="ARBA00022475"/>
    </source>
</evidence>
<feature type="transmembrane region" description="Helical" evidence="7">
    <location>
        <begin position="159"/>
        <end position="183"/>
    </location>
</feature>
<dbReference type="AlphaFoldDB" id="A0A6B2QY83"/>
<organism evidence="8">
    <name type="scientific">Sheuella amnicola</name>
    <dbReference type="NCBI Taxonomy" id="2707330"/>
    <lineage>
        <taxon>Bacteria</taxon>
        <taxon>Pseudomonadati</taxon>
        <taxon>Pseudomonadota</taxon>
        <taxon>Betaproteobacteria</taxon>
        <taxon>Burkholderiales</taxon>
        <taxon>Alcaligenaceae</taxon>
        <taxon>Sheuella</taxon>
    </lineage>
</organism>
<comment type="caution">
    <text evidence="8">The sequence shown here is derived from an EMBL/GenBank/DDBJ whole genome shotgun (WGS) entry which is preliminary data.</text>
</comment>
<evidence type="ECO:0000256" key="4">
    <source>
        <dbReference type="ARBA" id="ARBA00022692"/>
    </source>
</evidence>
<gene>
    <name evidence="8" type="ORF">G3I67_00435</name>
</gene>
<dbReference type="InterPro" id="IPR004776">
    <property type="entry name" value="Mem_transp_PIN-like"/>
</dbReference>
<name>A0A6B2QY83_9BURK</name>
<feature type="transmembrane region" description="Helical" evidence="7">
    <location>
        <begin position="195"/>
        <end position="215"/>
    </location>
</feature>
<evidence type="ECO:0000256" key="7">
    <source>
        <dbReference type="SAM" id="Phobius"/>
    </source>
</evidence>
<feature type="transmembrane region" description="Helical" evidence="7">
    <location>
        <begin position="227"/>
        <end position="250"/>
    </location>
</feature>
<keyword evidence="2" id="KW-0813">Transport</keyword>
<accession>A0A6B2QY83</accession>
<feature type="transmembrane region" description="Helical" evidence="7">
    <location>
        <begin position="103"/>
        <end position="121"/>
    </location>
</feature>
<feature type="transmembrane region" description="Helical" evidence="7">
    <location>
        <begin position="290"/>
        <end position="308"/>
    </location>
</feature>
<comment type="subcellular location">
    <subcellularLocation>
        <location evidence="1">Membrane</location>
        <topology evidence="1">Multi-pass membrane protein</topology>
    </subcellularLocation>
</comment>